<dbReference type="EMBL" id="KV596329">
    <property type="protein sequence ID" value="OPL21020.1"/>
    <property type="molecule type" value="Genomic_DNA"/>
</dbReference>
<dbReference type="PANTHER" id="PTHR24043">
    <property type="entry name" value="SCAVENGER RECEPTOR CLASS F"/>
    <property type="match status" value="1"/>
</dbReference>
<sequence>MTQWDNNCHIPDLLQAFSYIKHCGSNLQTVLLSRYVVPVEACPSGTNGLNCKEECFCAHDAECDPVTGDCLCTAGWYGNHCTKECPMGTFGIKCSGMCNCPDGETCDTVTGNCNTPKDPIDTMSNTSIVSKFETRAILNARGMIVKVKETVCRQVQKPKKDTSKPKLKRRLAKRRRSSVQTHDAQTGSFIIDSEFSVFRSPMEEDALDWNKLRSCAV</sequence>
<feature type="compositionally biased region" description="Basic residues" evidence="5">
    <location>
        <begin position="165"/>
        <end position="177"/>
    </location>
</feature>
<keyword evidence="1" id="KW-0245">EGF-like domain</keyword>
<dbReference type="Gene3D" id="2.170.300.10">
    <property type="entry name" value="Tie2 ligand-binding domain superfamily"/>
    <property type="match status" value="1"/>
</dbReference>
<dbReference type="AlphaFoldDB" id="A0A409V794"/>
<dbReference type="PANTHER" id="PTHR24043:SF8">
    <property type="entry name" value="EGF-LIKE DOMAIN-CONTAINING PROTEIN"/>
    <property type="match status" value="1"/>
</dbReference>
<keyword evidence="2" id="KW-0732">Signal</keyword>
<dbReference type="GO" id="GO:0005044">
    <property type="term" value="F:scavenger receptor activity"/>
    <property type="evidence" value="ECO:0007669"/>
    <property type="project" value="InterPro"/>
</dbReference>
<evidence type="ECO:0000313" key="7">
    <source>
        <dbReference type="EMBL" id="OPL21020.1"/>
    </source>
</evidence>
<feature type="region of interest" description="Disordered" evidence="5">
    <location>
        <begin position="156"/>
        <end position="184"/>
    </location>
</feature>
<feature type="domain" description="EGF-like" evidence="6">
    <location>
        <begin position="70"/>
        <end position="81"/>
    </location>
</feature>
<evidence type="ECO:0000259" key="6">
    <source>
        <dbReference type="PROSITE" id="PS00022"/>
    </source>
</evidence>
<keyword evidence="4" id="KW-1015">Disulfide bond</keyword>
<proteinExistence type="predicted"/>
<dbReference type="InterPro" id="IPR000742">
    <property type="entry name" value="EGF"/>
</dbReference>
<dbReference type="PROSITE" id="PS00022">
    <property type="entry name" value="EGF_1"/>
    <property type="match status" value="1"/>
</dbReference>
<evidence type="ECO:0000313" key="8">
    <source>
        <dbReference type="Proteomes" id="UP000266721"/>
    </source>
</evidence>
<dbReference type="Proteomes" id="UP000266721">
    <property type="component" value="Unassembled WGS sequence"/>
</dbReference>
<accession>A0A409V794</accession>
<name>A0A409V794_MYTGA</name>
<dbReference type="InterPro" id="IPR042635">
    <property type="entry name" value="MEGF10/SREC1/2-like"/>
</dbReference>
<gene>
    <name evidence="7" type="ORF">AM593_08960</name>
</gene>
<evidence type="ECO:0000256" key="5">
    <source>
        <dbReference type="SAM" id="MobiDB-lite"/>
    </source>
</evidence>
<evidence type="ECO:0000256" key="1">
    <source>
        <dbReference type="ARBA" id="ARBA00022536"/>
    </source>
</evidence>
<dbReference type="FunFam" id="2.170.300.10:FF:000041">
    <property type="entry name" value="Tyrosine protein kinase receptor tie-1, putative"/>
    <property type="match status" value="1"/>
</dbReference>
<keyword evidence="8" id="KW-1185">Reference proteome</keyword>
<keyword evidence="3" id="KW-0677">Repeat</keyword>
<evidence type="ECO:0000256" key="4">
    <source>
        <dbReference type="ARBA" id="ARBA00023157"/>
    </source>
</evidence>
<reference evidence="7 8" key="1">
    <citation type="journal article" date="2016" name="PLoS ONE">
        <title>A First Insight into the Genome of the Filter-Feeder Mussel Mytilus galloprovincialis.</title>
        <authorList>
            <person name="Murgarella M."/>
            <person name="Puiu D."/>
            <person name="Novoa B."/>
            <person name="Figueras A."/>
            <person name="Posada D."/>
            <person name="Canchaya C."/>
        </authorList>
    </citation>
    <scope>NUCLEOTIDE SEQUENCE [LARGE SCALE GENOMIC DNA]</scope>
    <source>
        <tissue evidence="7">Muscle</tissue>
    </source>
</reference>
<evidence type="ECO:0000256" key="3">
    <source>
        <dbReference type="ARBA" id="ARBA00022737"/>
    </source>
</evidence>
<protein>
    <submittedName>
        <fullName evidence="7">Multiple 11-like epidermal growth factor-like domains protein</fullName>
    </submittedName>
</protein>
<organism evidence="7 8">
    <name type="scientific">Mytilus galloprovincialis</name>
    <name type="common">Mediterranean mussel</name>
    <dbReference type="NCBI Taxonomy" id="29158"/>
    <lineage>
        <taxon>Eukaryota</taxon>
        <taxon>Metazoa</taxon>
        <taxon>Spiralia</taxon>
        <taxon>Lophotrochozoa</taxon>
        <taxon>Mollusca</taxon>
        <taxon>Bivalvia</taxon>
        <taxon>Autobranchia</taxon>
        <taxon>Pteriomorphia</taxon>
        <taxon>Mytilida</taxon>
        <taxon>Mytiloidea</taxon>
        <taxon>Mytilidae</taxon>
        <taxon>Mytilinae</taxon>
        <taxon>Mytilus</taxon>
    </lineage>
</organism>
<feature type="non-terminal residue" evidence="7">
    <location>
        <position position="1"/>
    </location>
</feature>
<evidence type="ECO:0000256" key="2">
    <source>
        <dbReference type="ARBA" id="ARBA00022729"/>
    </source>
</evidence>